<sequence>MKNVHQFTIIGQGKKNTDQDSASSFEMIEENTLIRFFGIYDGHGDFGKEASILANQDFEAFIRANIKKILKLRDQRDYKEKVKKMMKVMYMDCQKKYEKNKKVYSQSGTTAVCILQIEQELFIMNVGDSRAIMCNVEGGEISAMELSTDHKPYHPIEKERIEKAGGEIMPKEGTSGPLRVWKRDEESPGLAVTRTLGDLLGHSIGVSSEPDIEYWKVMNDDYFIVIASDGIWDVMNSAEVVGFLIKETEDMKKGVIQLVQVARSIWEYQNTLRKQQHMKNMFAKNPLRSSSNPDKTGAVDDITALLIVLNPKIDKSALQIV</sequence>
<reference evidence="8" key="1">
    <citation type="submission" date="2019-06" db="EMBL/GenBank/DDBJ databases">
        <authorList>
            <person name="Zheng W."/>
        </authorList>
    </citation>
    <scope>NUCLEOTIDE SEQUENCE</scope>
    <source>
        <strain evidence="8">QDHG01</strain>
    </source>
</reference>
<organism evidence="8 9">
    <name type="scientific">Halteria grandinella</name>
    <dbReference type="NCBI Taxonomy" id="5974"/>
    <lineage>
        <taxon>Eukaryota</taxon>
        <taxon>Sar</taxon>
        <taxon>Alveolata</taxon>
        <taxon>Ciliophora</taxon>
        <taxon>Intramacronucleata</taxon>
        <taxon>Spirotrichea</taxon>
        <taxon>Stichotrichia</taxon>
        <taxon>Sporadotrichida</taxon>
        <taxon>Halteriidae</taxon>
        <taxon>Halteria</taxon>
    </lineage>
</organism>
<dbReference type="EMBL" id="RRYP01010571">
    <property type="protein sequence ID" value="TNV78293.1"/>
    <property type="molecule type" value="Genomic_DNA"/>
</dbReference>
<evidence type="ECO:0000256" key="4">
    <source>
        <dbReference type="ARBA" id="ARBA00022912"/>
    </source>
</evidence>
<dbReference type="CDD" id="cd00143">
    <property type="entry name" value="PP2Cc"/>
    <property type="match status" value="1"/>
</dbReference>
<dbReference type="Proteomes" id="UP000785679">
    <property type="component" value="Unassembled WGS sequence"/>
</dbReference>
<gene>
    <name evidence="8" type="ORF">FGO68_gene15441</name>
</gene>
<evidence type="ECO:0000313" key="9">
    <source>
        <dbReference type="Proteomes" id="UP000785679"/>
    </source>
</evidence>
<dbReference type="GO" id="GO:0016020">
    <property type="term" value="C:membrane"/>
    <property type="evidence" value="ECO:0007669"/>
    <property type="project" value="UniProtKB-SubCell"/>
</dbReference>
<comment type="caution">
    <text evidence="8">The sequence shown here is derived from an EMBL/GenBank/DDBJ whole genome shotgun (WGS) entry which is preliminary data.</text>
</comment>
<keyword evidence="4 6" id="KW-0904">Protein phosphatase</keyword>
<protein>
    <recommendedName>
        <fullName evidence="7">PPM-type phosphatase domain-containing protein</fullName>
    </recommendedName>
</protein>
<evidence type="ECO:0000256" key="2">
    <source>
        <dbReference type="ARBA" id="ARBA00022723"/>
    </source>
</evidence>
<keyword evidence="3 6" id="KW-0378">Hydrolase</keyword>
<dbReference type="InterPro" id="IPR001932">
    <property type="entry name" value="PPM-type_phosphatase-like_dom"/>
</dbReference>
<dbReference type="InterPro" id="IPR000222">
    <property type="entry name" value="PP2C_BS"/>
</dbReference>
<dbReference type="InterPro" id="IPR036457">
    <property type="entry name" value="PPM-type-like_dom_sf"/>
</dbReference>
<dbReference type="OrthoDB" id="10264738at2759"/>
<dbReference type="PROSITE" id="PS51746">
    <property type="entry name" value="PPM_2"/>
    <property type="match status" value="1"/>
</dbReference>
<dbReference type="InterPro" id="IPR015655">
    <property type="entry name" value="PP2C"/>
</dbReference>
<keyword evidence="5" id="KW-0472">Membrane</keyword>
<evidence type="ECO:0000313" key="8">
    <source>
        <dbReference type="EMBL" id="TNV78293.1"/>
    </source>
</evidence>
<keyword evidence="2" id="KW-0479">Metal-binding</keyword>
<evidence type="ECO:0000256" key="3">
    <source>
        <dbReference type="ARBA" id="ARBA00022801"/>
    </source>
</evidence>
<dbReference type="SMART" id="SM00332">
    <property type="entry name" value="PP2Cc"/>
    <property type="match status" value="1"/>
</dbReference>
<dbReference type="PROSITE" id="PS01032">
    <property type="entry name" value="PPM_1"/>
    <property type="match status" value="1"/>
</dbReference>
<evidence type="ECO:0000256" key="6">
    <source>
        <dbReference type="RuleBase" id="RU003465"/>
    </source>
</evidence>
<comment type="subcellular location">
    <subcellularLocation>
        <location evidence="1">Membrane</location>
        <topology evidence="1">Peripheral membrane protein</topology>
    </subcellularLocation>
</comment>
<evidence type="ECO:0000259" key="7">
    <source>
        <dbReference type="PROSITE" id="PS51746"/>
    </source>
</evidence>
<dbReference type="AlphaFoldDB" id="A0A8J8NN07"/>
<dbReference type="PANTHER" id="PTHR47992">
    <property type="entry name" value="PROTEIN PHOSPHATASE"/>
    <property type="match status" value="1"/>
</dbReference>
<dbReference type="GO" id="GO:0046872">
    <property type="term" value="F:metal ion binding"/>
    <property type="evidence" value="ECO:0007669"/>
    <property type="project" value="UniProtKB-KW"/>
</dbReference>
<accession>A0A8J8NN07</accession>
<dbReference type="Pfam" id="PF00481">
    <property type="entry name" value="PP2C"/>
    <property type="match status" value="1"/>
</dbReference>
<evidence type="ECO:0000256" key="5">
    <source>
        <dbReference type="ARBA" id="ARBA00023136"/>
    </source>
</evidence>
<comment type="similarity">
    <text evidence="6">Belongs to the PP2C family.</text>
</comment>
<name>A0A8J8NN07_HALGN</name>
<dbReference type="SUPFAM" id="SSF81606">
    <property type="entry name" value="PP2C-like"/>
    <property type="match status" value="1"/>
</dbReference>
<dbReference type="GO" id="GO:0004722">
    <property type="term" value="F:protein serine/threonine phosphatase activity"/>
    <property type="evidence" value="ECO:0007669"/>
    <property type="project" value="InterPro"/>
</dbReference>
<evidence type="ECO:0000256" key="1">
    <source>
        <dbReference type="ARBA" id="ARBA00004170"/>
    </source>
</evidence>
<proteinExistence type="inferred from homology"/>
<dbReference type="Gene3D" id="3.60.40.10">
    <property type="entry name" value="PPM-type phosphatase domain"/>
    <property type="match status" value="1"/>
</dbReference>
<keyword evidence="9" id="KW-1185">Reference proteome</keyword>
<feature type="domain" description="PPM-type phosphatase" evidence="7">
    <location>
        <begin position="3"/>
        <end position="309"/>
    </location>
</feature>